<gene>
    <name evidence="2" type="ORF">MONBRDRAFT_29104</name>
</gene>
<dbReference type="KEGG" id="mbr:MONBRDRAFT_29104"/>
<dbReference type="GeneID" id="5894871"/>
<dbReference type="InterPro" id="IPR013785">
    <property type="entry name" value="Aldolase_TIM"/>
</dbReference>
<evidence type="ECO:0000313" key="2">
    <source>
        <dbReference type="EMBL" id="EDQ85603.1"/>
    </source>
</evidence>
<sequence length="829" mass="91459">MATSGKRAALDEADPEGRSTAPRAKYAKRRASMIPEASSIQVPDFVPPQEAKRLSNILRKRNILIADNSLRETVVGSIHGHTLPDKKKIFRWSQACGFDLFIVAALGHDWRVEDDWLAWLFDTYHHRERPSPTTPALTARAGSNPSAHSDTSTQLTQLPVVQSASDSLSNAQTSHLAPVMEENPLSRCFAFCDLADAIAPDGTMTLGAEDRYGDHVSSTLAKLEKYHVRNIIIEIDLGAIRTDAYRHAHPSEFSEGTGPNESESIIARHYLSQLLNLLDNVVFRHMAPSTLVMLNLRDFPVAMHRCPQRVLAFVALVACLESSRRPIGLMFEDPIGAYPPADLELLTQKLRETMDCNGWHSGWQAQPRAYDGLLLAHVHEQWGMADLAQLYAVAGGADGVWCSAAAEGAAVGHASSTVLLANLMRLGNTDVTRYNLPAILPAARQVTRLTIEQRVPVRQVVYGSAALDAPFAFGNIAGGTGYDQDVDWNGDGQHDALDQMTAASFFGLQPPVRITELSPPADYLTRCIEIFGQYPLFSDPQFGDNLSKHAQQEVREHEQDQRGLEFSTPRSMAQLVVATLEAPPYDFSATSPNPEAPGYEEYQLARELALNGPAHHGQNQSLQLLQDAQAYFVRCCKELDPNRFQACPGKCSLSVSAFVQGYLYPHFSERPAFSLATLGFLYDNVGQTDVGQSAGTASASAPSGPPPETLSLNLNEWLRWCDYVLYSMDVFTLQSLHLETLRRVVLTVPRTVHEQHALKKFEIDAQAWRGDEFRRYWPRAHGSHPVSKIQVSLDTSHHRALPASTLPIDVGLGSDSYLRCVRDMSSPAL</sequence>
<reference evidence="2 3" key="1">
    <citation type="journal article" date="2008" name="Nature">
        <title>The genome of the choanoflagellate Monosiga brevicollis and the origin of metazoans.</title>
        <authorList>
            <consortium name="JGI Sequencing"/>
            <person name="King N."/>
            <person name="Westbrook M.J."/>
            <person name="Young S.L."/>
            <person name="Kuo A."/>
            <person name="Abedin M."/>
            <person name="Chapman J."/>
            <person name="Fairclough S."/>
            <person name="Hellsten U."/>
            <person name="Isogai Y."/>
            <person name="Letunic I."/>
            <person name="Marr M."/>
            <person name="Pincus D."/>
            <person name="Putnam N."/>
            <person name="Rokas A."/>
            <person name="Wright K.J."/>
            <person name="Zuzow R."/>
            <person name="Dirks W."/>
            <person name="Good M."/>
            <person name="Goodstein D."/>
            <person name="Lemons D."/>
            <person name="Li W."/>
            <person name="Lyons J.B."/>
            <person name="Morris A."/>
            <person name="Nichols S."/>
            <person name="Richter D.J."/>
            <person name="Salamov A."/>
            <person name="Bork P."/>
            <person name="Lim W.A."/>
            <person name="Manning G."/>
            <person name="Miller W.T."/>
            <person name="McGinnis W."/>
            <person name="Shapiro H."/>
            <person name="Tjian R."/>
            <person name="Grigoriev I.V."/>
            <person name="Rokhsar D."/>
        </authorList>
    </citation>
    <scope>NUCLEOTIDE SEQUENCE [LARGE SCALE GENOMIC DNA]</scope>
    <source>
        <strain evidence="3">MX1 / ATCC 50154</strain>
    </source>
</reference>
<dbReference type="SUPFAM" id="SSF51569">
    <property type="entry name" value="Aldolase"/>
    <property type="match status" value="1"/>
</dbReference>
<dbReference type="eggNOG" id="ENOG502QUTJ">
    <property type="taxonomic scope" value="Eukaryota"/>
</dbReference>
<organism evidence="2 3">
    <name type="scientific">Monosiga brevicollis</name>
    <name type="common">Choanoflagellate</name>
    <dbReference type="NCBI Taxonomy" id="81824"/>
    <lineage>
        <taxon>Eukaryota</taxon>
        <taxon>Choanoflagellata</taxon>
        <taxon>Craspedida</taxon>
        <taxon>Salpingoecidae</taxon>
        <taxon>Monosiga</taxon>
    </lineage>
</organism>
<dbReference type="RefSeq" id="XP_001749552.1">
    <property type="nucleotide sequence ID" value="XM_001749500.1"/>
</dbReference>
<protein>
    <submittedName>
        <fullName evidence="2">Uncharacterized protein</fullName>
    </submittedName>
</protein>
<evidence type="ECO:0000256" key="1">
    <source>
        <dbReference type="SAM" id="MobiDB-lite"/>
    </source>
</evidence>
<name>A9VA49_MONBE</name>
<dbReference type="AlphaFoldDB" id="A9VA49"/>
<evidence type="ECO:0000313" key="3">
    <source>
        <dbReference type="Proteomes" id="UP000001357"/>
    </source>
</evidence>
<dbReference type="Gene3D" id="3.20.20.70">
    <property type="entry name" value="Aldolase class I"/>
    <property type="match status" value="1"/>
</dbReference>
<dbReference type="Proteomes" id="UP000001357">
    <property type="component" value="Unassembled WGS sequence"/>
</dbReference>
<keyword evidence="3" id="KW-1185">Reference proteome</keyword>
<dbReference type="InParanoid" id="A9VA49"/>
<dbReference type="EMBL" id="CH991572">
    <property type="protein sequence ID" value="EDQ85603.1"/>
    <property type="molecule type" value="Genomic_DNA"/>
</dbReference>
<feature type="region of interest" description="Disordered" evidence="1">
    <location>
        <begin position="1"/>
        <end position="28"/>
    </location>
</feature>
<feature type="region of interest" description="Disordered" evidence="1">
    <location>
        <begin position="128"/>
        <end position="154"/>
    </location>
</feature>
<feature type="compositionally biased region" description="Polar residues" evidence="1">
    <location>
        <begin position="141"/>
        <end position="154"/>
    </location>
</feature>
<accession>A9VA49</accession>
<proteinExistence type="predicted"/>